<accession>Q312U4</accession>
<dbReference type="AlphaFoldDB" id="Q312U4"/>
<dbReference type="SUPFAM" id="SSF63380">
    <property type="entry name" value="Riboflavin synthase domain-like"/>
    <property type="match status" value="1"/>
</dbReference>
<keyword evidence="1" id="KW-0411">Iron-sulfur</keyword>
<dbReference type="InterPro" id="IPR001433">
    <property type="entry name" value="OxRdtase_FAD/NAD-bd"/>
</dbReference>
<dbReference type="KEGG" id="dde:Dde_1251"/>
<dbReference type="EMBL" id="CP000112">
    <property type="protein sequence ID" value="ABB38052.1"/>
    <property type="molecule type" value="Genomic_DNA"/>
</dbReference>
<dbReference type="Pfam" id="PF00175">
    <property type="entry name" value="NAD_binding_1"/>
    <property type="match status" value="1"/>
</dbReference>
<dbReference type="GO" id="GO:0016491">
    <property type="term" value="F:oxidoreductase activity"/>
    <property type="evidence" value="ECO:0007669"/>
    <property type="project" value="InterPro"/>
</dbReference>
<evidence type="ECO:0000256" key="1">
    <source>
        <dbReference type="PIRSR" id="PIRSR006816-2"/>
    </source>
</evidence>
<dbReference type="Pfam" id="PF10418">
    <property type="entry name" value="DHODB_Fe-S_bind"/>
    <property type="match status" value="1"/>
</dbReference>
<dbReference type="Gene3D" id="3.40.50.80">
    <property type="entry name" value="Nucleotide-binding domain of ferredoxin-NADP reductase (FNR) module"/>
    <property type="match status" value="1"/>
</dbReference>
<evidence type="ECO:0000313" key="4">
    <source>
        <dbReference type="Proteomes" id="UP000002710"/>
    </source>
</evidence>
<dbReference type="GO" id="GO:0006221">
    <property type="term" value="P:pyrimidine nucleotide biosynthetic process"/>
    <property type="evidence" value="ECO:0007669"/>
    <property type="project" value="InterPro"/>
</dbReference>
<name>Q312U4_OLEA2</name>
<dbReference type="STRING" id="207559.Dde_1251"/>
<dbReference type="CDD" id="cd06219">
    <property type="entry name" value="DHOD_e_trans_like1"/>
    <property type="match status" value="1"/>
</dbReference>
<feature type="binding site" evidence="1">
    <location>
        <position position="224"/>
    </location>
    <ligand>
        <name>[2Fe-2S] cluster</name>
        <dbReference type="ChEBI" id="CHEBI:190135"/>
    </ligand>
</feature>
<dbReference type="SUPFAM" id="SSF52343">
    <property type="entry name" value="Ferredoxin reductase-like, C-terminal NADP-linked domain"/>
    <property type="match status" value="1"/>
</dbReference>
<dbReference type="InterPro" id="IPR019480">
    <property type="entry name" value="Dihydroorotate_DH_Fe-S-bd"/>
</dbReference>
<dbReference type="PANTHER" id="PTHR43513">
    <property type="entry name" value="DIHYDROOROTATE DEHYDROGENASE B (NAD(+)), ELECTRON TRANSFER SUBUNIT"/>
    <property type="match status" value="1"/>
</dbReference>
<dbReference type="InterPro" id="IPR017927">
    <property type="entry name" value="FAD-bd_FR_type"/>
</dbReference>
<comment type="cofactor">
    <cofactor evidence="1">
        <name>[2Fe-2S] cluster</name>
        <dbReference type="ChEBI" id="CHEBI:190135"/>
    </cofactor>
    <text evidence="1">Binds 1 [2Fe-2S] cluster per subunit.</text>
</comment>
<keyword evidence="1" id="KW-0479">Metal-binding</keyword>
<dbReference type="GO" id="GO:0050660">
    <property type="term" value="F:flavin adenine dinucleotide binding"/>
    <property type="evidence" value="ECO:0007669"/>
    <property type="project" value="InterPro"/>
</dbReference>
<dbReference type="InterPro" id="IPR017938">
    <property type="entry name" value="Riboflavin_synthase-like_b-brl"/>
</dbReference>
<keyword evidence="1" id="KW-0001">2Fe-2S</keyword>
<feature type="binding site" evidence="1">
    <location>
        <position position="227"/>
    </location>
    <ligand>
        <name>[2Fe-2S] cluster</name>
        <dbReference type="ChEBI" id="CHEBI:190135"/>
    </ligand>
</feature>
<keyword evidence="4" id="KW-1185">Reference proteome</keyword>
<dbReference type="eggNOG" id="COG0543">
    <property type="taxonomic scope" value="Bacteria"/>
</dbReference>
<organism evidence="3 4">
    <name type="scientific">Oleidesulfovibrio alaskensis (strain ATCC BAA-1058 / DSM 17464 / G20)</name>
    <name type="common">Desulfovibrio alaskensis</name>
    <dbReference type="NCBI Taxonomy" id="207559"/>
    <lineage>
        <taxon>Bacteria</taxon>
        <taxon>Pseudomonadati</taxon>
        <taxon>Thermodesulfobacteriota</taxon>
        <taxon>Desulfovibrionia</taxon>
        <taxon>Desulfovibrionales</taxon>
        <taxon>Desulfovibrionaceae</taxon>
        <taxon>Oleidesulfovibrio</taxon>
    </lineage>
</organism>
<dbReference type="RefSeq" id="WP_011367253.1">
    <property type="nucleotide sequence ID" value="NC_007519.1"/>
</dbReference>
<dbReference type="NCBIfam" id="NF004862">
    <property type="entry name" value="PRK06222.1"/>
    <property type="match status" value="1"/>
</dbReference>
<dbReference type="PANTHER" id="PTHR43513:SF3">
    <property type="entry name" value="DIHYDROOROTATE DEHYDROGENASE B (NAD(+)), ELECTRON TRANSFER SUBUNIT-RELATED"/>
    <property type="match status" value="1"/>
</dbReference>
<dbReference type="PROSITE" id="PS51384">
    <property type="entry name" value="FAD_FR"/>
    <property type="match status" value="1"/>
</dbReference>
<dbReference type="InterPro" id="IPR039261">
    <property type="entry name" value="FNR_nucleotide-bd"/>
</dbReference>
<feature type="domain" description="FAD-binding FR-type" evidence="2">
    <location>
        <begin position="1"/>
        <end position="97"/>
    </location>
</feature>
<dbReference type="GO" id="GO:0046872">
    <property type="term" value="F:metal ion binding"/>
    <property type="evidence" value="ECO:0007669"/>
    <property type="project" value="UniProtKB-KW"/>
</dbReference>
<evidence type="ECO:0000259" key="2">
    <source>
        <dbReference type="PROSITE" id="PS51384"/>
    </source>
</evidence>
<reference evidence="3 4" key="1">
    <citation type="journal article" date="2011" name="J. Bacteriol.">
        <title>Complete genome sequence and updated annotation of Desulfovibrio alaskensis G20.</title>
        <authorList>
            <person name="Hauser L.J."/>
            <person name="Land M.L."/>
            <person name="Brown S.D."/>
            <person name="Larimer F."/>
            <person name="Keller K.L."/>
            <person name="Rapp-Giles B.J."/>
            <person name="Price M.N."/>
            <person name="Lin M."/>
            <person name="Bruce D.C."/>
            <person name="Detter J.C."/>
            <person name="Tapia R."/>
            <person name="Han C.S."/>
            <person name="Goodwin L.A."/>
            <person name="Cheng J.F."/>
            <person name="Pitluck S."/>
            <person name="Copeland A."/>
            <person name="Lucas S."/>
            <person name="Nolan M."/>
            <person name="Lapidus A.L."/>
            <person name="Palumbo A.V."/>
            <person name="Wall J.D."/>
        </authorList>
    </citation>
    <scope>NUCLEOTIDE SEQUENCE [LARGE SCALE GENOMIC DNA]</scope>
    <source>
        <strain evidence="4">ATCC BAA 1058 / DSM 17464 / G20</strain>
    </source>
</reference>
<gene>
    <name evidence="3" type="ordered locus">Dde_1251</name>
</gene>
<evidence type="ECO:0000313" key="3">
    <source>
        <dbReference type="EMBL" id="ABB38052.1"/>
    </source>
</evidence>
<feature type="binding site" evidence="1">
    <location>
        <position position="239"/>
    </location>
    <ligand>
        <name>[2Fe-2S] cluster</name>
        <dbReference type="ChEBI" id="CHEBI:190135"/>
    </ligand>
</feature>
<proteinExistence type="predicted"/>
<sequence length="282" mass="30460">MSNMILKKEQLIPGQTSKLVIDAPHIAAKAEPGSFIILRVCEHGERIPLTIADTDREKGTITIVYLVLGKSTALLEELNEGDSILDLCGPLGRPTHISSGGTVICVGGGTGIAAMHHIAKGHHNAGNHVVAIIGARNKELLLFENELKAFAPEVLVSTDDGSYGHKGLVTDLLRRRLEQDNNVIEVVAVGPVPMMEAVAATTRPFGVKTTVSLNSIMVDGIGMCGACRVTVGNETRFACVDGPEFDGHQVDFAELRQRLNAFRPLERESYDHHCRCKCHESK</sequence>
<dbReference type="HOGENOM" id="CLU_003827_1_0_7"/>
<dbReference type="InterPro" id="IPR012165">
    <property type="entry name" value="Cyt_c3_hydrogenase_gsu"/>
</dbReference>
<dbReference type="Proteomes" id="UP000002710">
    <property type="component" value="Chromosome"/>
</dbReference>
<protein>
    <submittedName>
        <fullName evidence="3">Oxidoreductase FAD/NAD(P)-binding domain protein</fullName>
    </submittedName>
</protein>
<dbReference type="Gene3D" id="2.40.30.10">
    <property type="entry name" value="Translation factors"/>
    <property type="match status" value="1"/>
</dbReference>
<dbReference type="InterPro" id="IPR050353">
    <property type="entry name" value="PyrK_electron_transfer"/>
</dbReference>
<dbReference type="PIRSF" id="PIRSF006816">
    <property type="entry name" value="Cyc3_hyd_g"/>
    <property type="match status" value="1"/>
</dbReference>
<keyword evidence="1" id="KW-0408">Iron</keyword>
<dbReference type="GO" id="GO:0051537">
    <property type="term" value="F:2 iron, 2 sulfur cluster binding"/>
    <property type="evidence" value="ECO:0007669"/>
    <property type="project" value="UniProtKB-KW"/>
</dbReference>